<dbReference type="CDD" id="cd20292">
    <property type="entry name" value="cupin_QdtA-like"/>
    <property type="match status" value="1"/>
</dbReference>
<dbReference type="EMBL" id="JAARLZ010000002">
    <property type="protein sequence ID" value="NII05567.1"/>
    <property type="molecule type" value="Genomic_DNA"/>
</dbReference>
<evidence type="ECO:0000313" key="3">
    <source>
        <dbReference type="Proteomes" id="UP000490980"/>
    </source>
</evidence>
<organism evidence="2 3">
    <name type="scientific">Luteibacter anthropi</name>
    <dbReference type="NCBI Taxonomy" id="564369"/>
    <lineage>
        <taxon>Bacteria</taxon>
        <taxon>Pseudomonadati</taxon>
        <taxon>Pseudomonadota</taxon>
        <taxon>Gammaproteobacteria</taxon>
        <taxon>Lysobacterales</taxon>
        <taxon>Rhodanobacteraceae</taxon>
        <taxon>Luteibacter</taxon>
    </lineage>
</organism>
<dbReference type="Pfam" id="PF05523">
    <property type="entry name" value="FdtA"/>
    <property type="match status" value="1"/>
</dbReference>
<dbReference type="InterPro" id="IPR014710">
    <property type="entry name" value="RmlC-like_jellyroll"/>
</dbReference>
<evidence type="ECO:0000313" key="2">
    <source>
        <dbReference type="EMBL" id="NII05567.1"/>
    </source>
</evidence>
<gene>
    <name evidence="2" type="ORF">HBF25_04075</name>
</gene>
<evidence type="ECO:0000259" key="1">
    <source>
        <dbReference type="Pfam" id="PF05523"/>
    </source>
</evidence>
<dbReference type="AlphaFoldDB" id="A0A7X5U827"/>
<dbReference type="InterPro" id="IPR011051">
    <property type="entry name" value="RmlC_Cupin_sf"/>
</dbReference>
<dbReference type="Gene3D" id="2.60.120.10">
    <property type="entry name" value="Jelly Rolls"/>
    <property type="match status" value="1"/>
</dbReference>
<sequence>MDIECIQFQKHGDHGGMLVSLEQERNVPFEIRRVYYIYATQADVRRGNHAHRHLRQILVAVRGSVTVLVDQGAGPVRFVLNDPSQGLLLGDMIWRELYEFSEDCVLMVLADQLYNPADYITDYEAFLREVRAGQVVEGVAA</sequence>
<dbReference type="SUPFAM" id="SSF51182">
    <property type="entry name" value="RmlC-like cupins"/>
    <property type="match status" value="1"/>
</dbReference>
<dbReference type="Proteomes" id="UP000490980">
    <property type="component" value="Unassembled WGS sequence"/>
</dbReference>
<keyword evidence="3" id="KW-1185">Reference proteome</keyword>
<dbReference type="InterPro" id="IPR008894">
    <property type="entry name" value="QdtA_cupin_dom"/>
</dbReference>
<feature type="domain" description="Sugar 3,4-ketoisomerase QdtA cupin" evidence="1">
    <location>
        <begin position="1"/>
        <end position="130"/>
    </location>
</feature>
<accession>A0A7X5U827</accession>
<protein>
    <submittedName>
        <fullName evidence="2">WxcM-like domain-containing protein</fullName>
    </submittedName>
</protein>
<dbReference type="RefSeq" id="WP_166946665.1">
    <property type="nucleotide sequence ID" value="NZ_CP077072.1"/>
</dbReference>
<comment type="caution">
    <text evidence="2">The sequence shown here is derived from an EMBL/GenBank/DDBJ whole genome shotgun (WGS) entry which is preliminary data.</text>
</comment>
<proteinExistence type="predicted"/>
<reference evidence="2 3" key="1">
    <citation type="submission" date="2020-03" db="EMBL/GenBank/DDBJ databases">
        <authorList>
            <person name="Lai Q."/>
        </authorList>
    </citation>
    <scope>NUCLEOTIDE SEQUENCE [LARGE SCALE GENOMIC DNA]</scope>
    <source>
        <strain evidence="2 3">CCUG 25036</strain>
    </source>
</reference>
<name>A0A7X5U827_9GAMM</name>